<dbReference type="InterPro" id="IPR050131">
    <property type="entry name" value="Peptidase_S8_subtilisin-like"/>
</dbReference>
<evidence type="ECO:0000256" key="5">
    <source>
        <dbReference type="RuleBase" id="RU003355"/>
    </source>
</evidence>
<organism evidence="8">
    <name type="scientific">uncultured marine thaumarchaeote KM3_201_G07</name>
    <dbReference type="NCBI Taxonomy" id="1456095"/>
    <lineage>
        <taxon>Archaea</taxon>
        <taxon>Nitrososphaerota</taxon>
        <taxon>environmental samples</taxon>
    </lineage>
</organism>
<keyword evidence="4 5" id="KW-0720">Serine protease</keyword>
<comment type="similarity">
    <text evidence="1 5">Belongs to the peptidase S8 family.</text>
</comment>
<dbReference type="InterPro" id="IPR023828">
    <property type="entry name" value="Peptidase_S8_Ser-AS"/>
</dbReference>
<dbReference type="InterPro" id="IPR000209">
    <property type="entry name" value="Peptidase_S8/S53_dom"/>
</dbReference>
<dbReference type="CDD" id="cd07497">
    <property type="entry name" value="Peptidases_S8_14"/>
    <property type="match status" value="1"/>
</dbReference>
<keyword evidence="6" id="KW-1133">Transmembrane helix</keyword>
<evidence type="ECO:0000256" key="3">
    <source>
        <dbReference type="ARBA" id="ARBA00022801"/>
    </source>
</evidence>
<dbReference type="GO" id="GO:0004252">
    <property type="term" value="F:serine-type endopeptidase activity"/>
    <property type="evidence" value="ECO:0007669"/>
    <property type="project" value="InterPro"/>
</dbReference>
<protein>
    <submittedName>
        <fullName evidence="8">Peptidase S8/S53 subtilisin kexin sedolisin</fullName>
    </submittedName>
</protein>
<reference evidence="8" key="1">
    <citation type="journal article" date="2014" name="Genome Biol. Evol.">
        <title>Pangenome evidence for extensive interdomain horizontal transfer affecting lineage core and shell genes in uncultured planktonic thaumarchaeota and euryarchaeota.</title>
        <authorList>
            <person name="Deschamps P."/>
            <person name="Zivanovic Y."/>
            <person name="Moreira D."/>
            <person name="Rodriguez-Valera F."/>
            <person name="Lopez-Garcia P."/>
        </authorList>
    </citation>
    <scope>NUCLEOTIDE SEQUENCE</scope>
</reference>
<name>A0A075GWJ1_9ARCH</name>
<keyword evidence="3 5" id="KW-0378">Hydrolase</keyword>
<dbReference type="PANTHER" id="PTHR43806">
    <property type="entry name" value="PEPTIDASE S8"/>
    <property type="match status" value="1"/>
</dbReference>
<evidence type="ECO:0000259" key="7">
    <source>
        <dbReference type="Pfam" id="PF00082"/>
    </source>
</evidence>
<dbReference type="PROSITE" id="PS51892">
    <property type="entry name" value="SUBTILASE"/>
    <property type="match status" value="1"/>
</dbReference>
<dbReference type="InterPro" id="IPR034041">
    <property type="entry name" value="STABLE_peptidase"/>
</dbReference>
<feature type="transmembrane region" description="Helical" evidence="6">
    <location>
        <begin position="1400"/>
        <end position="1420"/>
    </location>
</feature>
<dbReference type="PRINTS" id="PR00723">
    <property type="entry name" value="SUBTILISIN"/>
</dbReference>
<dbReference type="SUPFAM" id="SSF52743">
    <property type="entry name" value="Subtilisin-like"/>
    <property type="match status" value="1"/>
</dbReference>
<evidence type="ECO:0000256" key="4">
    <source>
        <dbReference type="ARBA" id="ARBA00022825"/>
    </source>
</evidence>
<dbReference type="Pfam" id="PF00082">
    <property type="entry name" value="Peptidase_S8"/>
    <property type="match status" value="1"/>
</dbReference>
<dbReference type="InterPro" id="IPR015500">
    <property type="entry name" value="Peptidase_S8_subtilisin-rel"/>
</dbReference>
<dbReference type="PROSITE" id="PS00138">
    <property type="entry name" value="SUBTILASE_SER"/>
    <property type="match status" value="1"/>
</dbReference>
<keyword evidence="6" id="KW-0812">Transmembrane</keyword>
<accession>A0A075GWJ1</accession>
<dbReference type="InterPro" id="IPR036852">
    <property type="entry name" value="Peptidase_S8/S53_dom_sf"/>
</dbReference>
<dbReference type="EMBL" id="KF900798">
    <property type="protein sequence ID" value="AIF07320.1"/>
    <property type="molecule type" value="Genomic_DNA"/>
</dbReference>
<dbReference type="PANTHER" id="PTHR43806:SF11">
    <property type="entry name" value="CEREVISIN-RELATED"/>
    <property type="match status" value="1"/>
</dbReference>
<evidence type="ECO:0000256" key="6">
    <source>
        <dbReference type="SAM" id="Phobius"/>
    </source>
</evidence>
<evidence type="ECO:0000256" key="2">
    <source>
        <dbReference type="ARBA" id="ARBA00022670"/>
    </source>
</evidence>
<keyword evidence="6" id="KW-0472">Membrane</keyword>
<proteinExistence type="inferred from homology"/>
<evidence type="ECO:0000313" key="8">
    <source>
        <dbReference type="EMBL" id="AIF07320.1"/>
    </source>
</evidence>
<sequence>MNHAKTGTTCNSISFFIFLLQQNSSGIFEDFEQVGTDHDLKPQSDLISTDIHEMQNSVKRYLVFGPGSFHDAYTQTKNLVYGVDADSGFFSVGIFNQSHASKLSASGYHVIEDFPLEFHSKYTTYNAATKHTQIGNIAQSVKVHDLYNKTGRGIIVAIVDTGVDFSNPDIRESLLRDEDNKPVMLDADGQGLVITNSTFAAKISNFGILKNYTKEFPENVTSTVYVKNDGVFLDIIREGNGTDISVYNGLYPRFGSPVFNGTLTSDMKIGESKSDYIESKSGIYHLGVIYQPHGGILQVVPVLVTDPNESGVYDTITPDMSSSWLDYTKRVDEDFVTEQKYDFDFTDETPITIGSGNELLLYDADLPQTEHFWERQDDYSAGIIGAKVVDIYGVFSKKAEIDYNLGAVNGTLLPAMDKDGRFFGVMNDPFAHGTSSASVIASKGIMEYDIYNNTKKFSIKGIAPDVKILPVKALWFGDTVYAWLWTAGFDNEGNSWIYTGGPRADIISNSWGISNFPNTGYAPGLDVLSLILNALVTPGSIHENYTGVTIVSSAGNSGHGYGTIGTPGISSFGLSVGAVTNNDFVGYGSFKDKPRFGNTTDHSDHVVDFSSRGPGIIGDPKPDLMSIGAYGFVPTLVTKSSADSDNEPFRLFGGTSMSAPIVAGSAALVLESLNEKEIEYDPFKIRNILMSTADDIKNDSMTQGTGLVNALNAVKTVHGHGGKFIVHNDATFSNIKEVIDTSLHSFNSSSIGIDKFGISDNTFPMTSWFGGRLHPGENTTTEFTIENPTNKTLDITINPVTLKLIEKSELDGITEVQLQDPILNMSETYRPNYVKLTDLPIKISQPDCFVADGYCVQDLAKSNQTNTIPTDASLMVLNLRFPFDTFMNQTDTVYADDMKISSLYIYDWKDKNDDTEISSDELSLVNRGGSWGTVQEIRISDPSEKFDNEPVVGIYPVPERYSYWYGNTNKNSTSMDYTLSASYFGNKLWDDVSVNSQKISIPPKNSSKVTAVLSVPADMQTGVYQGFMNFEGEHQEVNVPISVGVLETVDDKNKLNVIMGSSRDILYGSGYVKGAFDMTSRYMAGDWRQYYFDIQDNTINAATIDLEWQNGDTNFSVFMVDPQGKIVQTNFPSGVFGHFWGWPTTDWLGTSPFSAGGGFFPVKNKDSTSTVLYAPINQTGTYTLLVHSTLFGGESTTEPLSLAAKFTTILPDNKPPEIIFVIPEFINKSFDISPEIVEKNLNFVKYYLDGQEIESETLDYEILTDGLHNLRIHASDIVGNDIEKTFSFTVDNIPPEIIVKLPKNGTLVSDSLQIDFKVNDKNLADSGAISVLLPDDQSFEDMTFFSYNTTNIDDGSYDLKIIAKDLAENEMTEEISFNVDHTFVQPPPVISKEKKGASQYPLLIIVSTIIIAAIVISIAIKKTRKTSMENKILKEDL</sequence>
<evidence type="ECO:0000256" key="1">
    <source>
        <dbReference type="ARBA" id="ARBA00011073"/>
    </source>
</evidence>
<feature type="domain" description="Peptidase S8/S53" evidence="7">
    <location>
        <begin position="431"/>
        <end position="699"/>
    </location>
</feature>
<keyword evidence="2 5" id="KW-0645">Protease</keyword>
<dbReference type="InterPro" id="IPR023827">
    <property type="entry name" value="Peptidase_S8_Asp-AS"/>
</dbReference>
<dbReference type="Gene3D" id="3.40.50.200">
    <property type="entry name" value="Peptidase S8/S53 domain"/>
    <property type="match status" value="2"/>
</dbReference>
<dbReference type="GO" id="GO:0006508">
    <property type="term" value="P:proteolysis"/>
    <property type="evidence" value="ECO:0007669"/>
    <property type="project" value="UniProtKB-KW"/>
</dbReference>
<dbReference type="PROSITE" id="PS00136">
    <property type="entry name" value="SUBTILASE_ASP"/>
    <property type="match status" value="1"/>
</dbReference>